<accession>A0A1H8IQ24</accession>
<proteinExistence type="predicted"/>
<protein>
    <submittedName>
        <fullName evidence="2">Uncharacterized damage-inducible protein DinB (Forms a four-helix bundle)</fullName>
    </submittedName>
</protein>
<dbReference type="OrthoDB" id="119432at2"/>
<organism evidence="2 3">
    <name type="scientific">Chitinophaga rupis</name>
    <dbReference type="NCBI Taxonomy" id="573321"/>
    <lineage>
        <taxon>Bacteria</taxon>
        <taxon>Pseudomonadati</taxon>
        <taxon>Bacteroidota</taxon>
        <taxon>Chitinophagia</taxon>
        <taxon>Chitinophagales</taxon>
        <taxon>Chitinophagaceae</taxon>
        <taxon>Chitinophaga</taxon>
    </lineage>
</organism>
<keyword evidence="3" id="KW-1185">Reference proteome</keyword>
<dbReference type="STRING" id="573321.SAMN04488505_11237"/>
<gene>
    <name evidence="2" type="ORF">SAMN04488505_11237</name>
</gene>
<dbReference type="AlphaFoldDB" id="A0A1H8IQ24"/>
<dbReference type="RefSeq" id="WP_089920600.1">
    <property type="nucleotide sequence ID" value="NZ_FOBB01000012.1"/>
</dbReference>
<dbReference type="Proteomes" id="UP000198984">
    <property type="component" value="Unassembled WGS sequence"/>
</dbReference>
<dbReference type="InterPro" id="IPR034660">
    <property type="entry name" value="DinB/YfiT-like"/>
</dbReference>
<feature type="domain" description="DinB-like" evidence="1">
    <location>
        <begin position="9"/>
        <end position="116"/>
    </location>
</feature>
<dbReference type="InterPro" id="IPR024775">
    <property type="entry name" value="DinB-like"/>
</dbReference>
<dbReference type="Pfam" id="PF12867">
    <property type="entry name" value="DinB_2"/>
    <property type="match status" value="1"/>
</dbReference>
<dbReference type="SUPFAM" id="SSF109854">
    <property type="entry name" value="DinB/YfiT-like putative metalloenzymes"/>
    <property type="match status" value="1"/>
</dbReference>
<dbReference type="Gene3D" id="1.20.120.450">
    <property type="entry name" value="dinb family like domain"/>
    <property type="match status" value="1"/>
</dbReference>
<evidence type="ECO:0000313" key="3">
    <source>
        <dbReference type="Proteomes" id="UP000198984"/>
    </source>
</evidence>
<evidence type="ECO:0000259" key="1">
    <source>
        <dbReference type="Pfam" id="PF12867"/>
    </source>
</evidence>
<sequence length="135" mass="15436">MKAQLLATLENSKQYTLNVAGKMPERGYSFKPVETVWSFGELLHHIAYGIQWWQENYIIGNEIAWAPPAAVVKKKELHSYLEQAYDELKTTVDSSKLTEDAVKGFHATLDHITHHRGQAVTYLRCQGIEPPEYGY</sequence>
<name>A0A1H8IQ24_9BACT</name>
<reference evidence="2 3" key="1">
    <citation type="submission" date="2016-10" db="EMBL/GenBank/DDBJ databases">
        <authorList>
            <person name="de Groot N.N."/>
        </authorList>
    </citation>
    <scope>NUCLEOTIDE SEQUENCE [LARGE SCALE GENOMIC DNA]</scope>
    <source>
        <strain evidence="2 3">DSM 21039</strain>
    </source>
</reference>
<dbReference type="EMBL" id="FOBB01000012">
    <property type="protein sequence ID" value="SEN70519.1"/>
    <property type="molecule type" value="Genomic_DNA"/>
</dbReference>
<evidence type="ECO:0000313" key="2">
    <source>
        <dbReference type="EMBL" id="SEN70519.1"/>
    </source>
</evidence>